<dbReference type="EMBL" id="JANHOG010000035">
    <property type="protein sequence ID" value="KAJ3559280.1"/>
    <property type="molecule type" value="Genomic_DNA"/>
</dbReference>
<gene>
    <name evidence="1" type="ORF">NM688_g431</name>
</gene>
<organism evidence="1 2">
    <name type="scientific">Phlebia brevispora</name>
    <dbReference type="NCBI Taxonomy" id="194682"/>
    <lineage>
        <taxon>Eukaryota</taxon>
        <taxon>Fungi</taxon>
        <taxon>Dikarya</taxon>
        <taxon>Basidiomycota</taxon>
        <taxon>Agaricomycotina</taxon>
        <taxon>Agaricomycetes</taxon>
        <taxon>Polyporales</taxon>
        <taxon>Meruliaceae</taxon>
        <taxon>Phlebia</taxon>
    </lineage>
</organism>
<keyword evidence="2" id="KW-1185">Reference proteome</keyword>
<reference evidence="1" key="1">
    <citation type="submission" date="2022-07" db="EMBL/GenBank/DDBJ databases">
        <title>Genome Sequence of Phlebia brevispora.</title>
        <authorList>
            <person name="Buettner E."/>
        </authorList>
    </citation>
    <scope>NUCLEOTIDE SEQUENCE</scope>
    <source>
        <strain evidence="1">MPL23</strain>
    </source>
</reference>
<evidence type="ECO:0000313" key="2">
    <source>
        <dbReference type="Proteomes" id="UP001148662"/>
    </source>
</evidence>
<comment type="caution">
    <text evidence="1">The sequence shown here is derived from an EMBL/GenBank/DDBJ whole genome shotgun (WGS) entry which is preliminary data.</text>
</comment>
<evidence type="ECO:0000313" key="1">
    <source>
        <dbReference type="EMBL" id="KAJ3559280.1"/>
    </source>
</evidence>
<name>A0ACC1TE38_9APHY</name>
<protein>
    <submittedName>
        <fullName evidence="1">Uncharacterized protein</fullName>
    </submittedName>
</protein>
<proteinExistence type="predicted"/>
<dbReference type="Proteomes" id="UP001148662">
    <property type="component" value="Unassembled WGS sequence"/>
</dbReference>
<accession>A0ACC1TE38</accession>
<sequence>MVSTTDIRKVSILGKDSIHCGFHLVPYIVRTVLDTIPSSTYVIFTDTNVGNLHLAAFESEFDAAIAATTTGRKPRFISYVVPPGETSKSRECKAEIEDFLLLNKCTRDTVILAVGGGVIGDLIGFVAATFMRGVRFVQVPTTLLAMVDSSVGGKTAIDTPHGKNLIGAFWQPEYIFIDAAFLETLPAREFCNGMAEVIKTAAIWNEKEFSDLESRSSEIFAAIQTPSKNFSGRVQATRSAAQELLLSVISGSISVKSHIVTVDERETGLRNLVNFGHTIGHAIEAVLTPTILHGECVSIGMILEGEVARSLGILTQVAVGRLTRCLKAYNLPVSITDPRIANLPAARSLTVDRLLDIMKVDKKNSGTQKKIVLLSRIGATYEEKASIVEDTVIAKVLSEAVKVIPGVPSKSPIRMATPGSKSISNRALLLAALGKGTCRLKNLLHSDDTQVMMNALIELNVRIPRF</sequence>